<name>A0ABS4W054_9PSEU</name>
<dbReference type="InterPro" id="IPR036866">
    <property type="entry name" value="RibonucZ/Hydroxyglut_hydro"/>
</dbReference>
<keyword evidence="3" id="KW-1185">Reference proteome</keyword>
<comment type="caution">
    <text evidence="2">The sequence shown here is derived from an EMBL/GenBank/DDBJ whole genome shotgun (WGS) entry which is preliminary data.</text>
</comment>
<accession>A0ABS4W054</accession>
<evidence type="ECO:0000313" key="2">
    <source>
        <dbReference type="EMBL" id="MBP2369586.1"/>
    </source>
</evidence>
<protein>
    <submittedName>
        <fullName evidence="2">Glyoxylase-like metal-dependent hydrolase (Beta-lactamase superfamily II)</fullName>
    </submittedName>
</protein>
<proteinExistence type="predicted"/>
<dbReference type="EMBL" id="JAGINU010000001">
    <property type="protein sequence ID" value="MBP2369586.1"/>
    <property type="molecule type" value="Genomic_DNA"/>
</dbReference>
<dbReference type="PANTHER" id="PTHR42951">
    <property type="entry name" value="METALLO-BETA-LACTAMASE DOMAIN-CONTAINING"/>
    <property type="match status" value="1"/>
</dbReference>
<dbReference type="SUPFAM" id="SSF56281">
    <property type="entry name" value="Metallo-hydrolase/oxidoreductase"/>
    <property type="match status" value="1"/>
</dbReference>
<sequence length="315" mass="34349">MTKQPGQTVPIHPLVSPWGRFGLYSFFIDAPEPAIVDTGVASSPADGMASELQKLGRRIEDVRWILLTHGHIDHIGGAHALWEMTGRRAKVVISEKDAHMLRARRGHVEEYRNGRARYLGDPDGEATQTATARHAISGELEPDVLVTGGETLELGGGVTMSVHSIPGHTAGSVAYVVDGQASVFVGDAVQVCGAANGFPGYADPTAYRRSLEHLRDEVEPRHLYVGHPYRGADGVPLGVELDRDQARTALDESLEMEARIDAVTRHDRPQQTDSVYSPFARAAEELGYDRDPRLEPAPFFTTLHGYAERNGHTHA</sequence>
<organism evidence="2 3">
    <name type="scientific">Pseudonocardia parietis</name>
    <dbReference type="NCBI Taxonomy" id="570936"/>
    <lineage>
        <taxon>Bacteria</taxon>
        <taxon>Bacillati</taxon>
        <taxon>Actinomycetota</taxon>
        <taxon>Actinomycetes</taxon>
        <taxon>Pseudonocardiales</taxon>
        <taxon>Pseudonocardiaceae</taxon>
        <taxon>Pseudonocardia</taxon>
    </lineage>
</organism>
<evidence type="ECO:0000259" key="1">
    <source>
        <dbReference type="SMART" id="SM00849"/>
    </source>
</evidence>
<dbReference type="SMART" id="SM00849">
    <property type="entry name" value="Lactamase_B"/>
    <property type="match status" value="1"/>
</dbReference>
<dbReference type="InterPro" id="IPR050855">
    <property type="entry name" value="NDM-1-like"/>
</dbReference>
<feature type="domain" description="Metallo-beta-lactamase" evidence="1">
    <location>
        <begin position="22"/>
        <end position="227"/>
    </location>
</feature>
<gene>
    <name evidence="2" type="ORF">JOF36_005282</name>
</gene>
<dbReference type="Pfam" id="PF00753">
    <property type="entry name" value="Lactamase_B"/>
    <property type="match status" value="1"/>
</dbReference>
<dbReference type="Proteomes" id="UP001519295">
    <property type="component" value="Unassembled WGS sequence"/>
</dbReference>
<reference evidence="2 3" key="1">
    <citation type="submission" date="2021-03" db="EMBL/GenBank/DDBJ databases">
        <title>Sequencing the genomes of 1000 actinobacteria strains.</title>
        <authorList>
            <person name="Klenk H.-P."/>
        </authorList>
    </citation>
    <scope>NUCLEOTIDE SEQUENCE [LARGE SCALE GENOMIC DNA]</scope>
    <source>
        <strain evidence="2 3">DSM 45256</strain>
    </source>
</reference>
<dbReference type="Gene3D" id="3.60.15.10">
    <property type="entry name" value="Ribonuclease Z/Hydroxyacylglutathione hydrolase-like"/>
    <property type="match status" value="1"/>
</dbReference>
<dbReference type="InterPro" id="IPR001279">
    <property type="entry name" value="Metallo-B-lactamas"/>
</dbReference>
<dbReference type="RefSeq" id="WP_210031826.1">
    <property type="nucleotide sequence ID" value="NZ_JAGINU010000001.1"/>
</dbReference>
<dbReference type="PANTHER" id="PTHR42951:SF4">
    <property type="entry name" value="ACYL-COENZYME A THIOESTERASE MBLAC2"/>
    <property type="match status" value="1"/>
</dbReference>
<evidence type="ECO:0000313" key="3">
    <source>
        <dbReference type="Proteomes" id="UP001519295"/>
    </source>
</evidence>